<dbReference type="Proteomes" id="UP000677228">
    <property type="component" value="Unassembled WGS sequence"/>
</dbReference>
<accession>A0A8S2TFT2</accession>
<dbReference type="EMBL" id="CAJNOK010033607">
    <property type="protein sequence ID" value="CAF1496182.1"/>
    <property type="molecule type" value="Genomic_DNA"/>
</dbReference>
<gene>
    <name evidence="4" type="ORF">OVA965_LOCUS36730</name>
    <name evidence="5" type="ORF">TMI583_LOCUS37761</name>
</gene>
<sequence length="360" mass="41485">MAAEHDDDIDKMLEEYEIEHKNQSPITALIPPLTTTTLDKTNNNNRSPVSQSKDRKYQSPSPVKERKYLSPEHENGEEKDRSSKKHRKEHKERKHSHRHKERKEHKESKRLSRSPKRSKSSPKEKKMKRERDDDKEPLRRRHSPTSPPPPKERKYHSPSPPPKTKLDTLGSTTHSKARDLNSDLNLISKSNSKNLRPHSPPKDNDSRAHASRARDKSPELSPEERDMRTVFCMQLAARIRPRDLEEFFAQVGKVRDVRLITDPRTRRSKGVAYVEFRDLDCVTQAISLSGQKVLGVPIIIKPSNAEKNRLANQNANANNGNSQFPFQQSTVPQTGPMKLYVGSLHFNITEEMLRGIFEPF</sequence>
<organism evidence="5 6">
    <name type="scientific">Didymodactylos carnosus</name>
    <dbReference type="NCBI Taxonomy" id="1234261"/>
    <lineage>
        <taxon>Eukaryota</taxon>
        <taxon>Metazoa</taxon>
        <taxon>Spiralia</taxon>
        <taxon>Gnathifera</taxon>
        <taxon>Rotifera</taxon>
        <taxon>Eurotatoria</taxon>
        <taxon>Bdelloidea</taxon>
        <taxon>Philodinida</taxon>
        <taxon>Philodinidae</taxon>
        <taxon>Didymodactylos</taxon>
    </lineage>
</organism>
<dbReference type="Proteomes" id="UP000682733">
    <property type="component" value="Unassembled WGS sequence"/>
</dbReference>
<dbReference type="EMBL" id="CAJOBA010055604">
    <property type="protein sequence ID" value="CAF4285178.1"/>
    <property type="molecule type" value="Genomic_DNA"/>
</dbReference>
<proteinExistence type="predicted"/>
<dbReference type="Pfam" id="PF00076">
    <property type="entry name" value="RRM_1"/>
    <property type="match status" value="1"/>
</dbReference>
<feature type="compositionally biased region" description="Basic residues" evidence="2">
    <location>
        <begin position="111"/>
        <end position="120"/>
    </location>
</feature>
<feature type="non-terminal residue" evidence="5">
    <location>
        <position position="360"/>
    </location>
</feature>
<feature type="compositionally biased region" description="Basic and acidic residues" evidence="2">
    <location>
        <begin position="121"/>
        <end position="137"/>
    </location>
</feature>
<feature type="compositionally biased region" description="Polar residues" evidence="2">
    <location>
        <begin position="39"/>
        <end position="51"/>
    </location>
</feature>
<dbReference type="AlphaFoldDB" id="A0A8S2TFT2"/>
<keyword evidence="1" id="KW-0694">RNA-binding</keyword>
<dbReference type="GO" id="GO:0006397">
    <property type="term" value="P:mRNA processing"/>
    <property type="evidence" value="ECO:0007669"/>
    <property type="project" value="InterPro"/>
</dbReference>
<feature type="compositionally biased region" description="Polar residues" evidence="2">
    <location>
        <begin position="182"/>
        <end position="194"/>
    </location>
</feature>
<dbReference type="SMART" id="SM00360">
    <property type="entry name" value="RRM"/>
    <property type="match status" value="1"/>
</dbReference>
<feature type="compositionally biased region" description="Basic residues" evidence="2">
    <location>
        <begin position="82"/>
        <end position="103"/>
    </location>
</feature>
<dbReference type="InterPro" id="IPR035979">
    <property type="entry name" value="RBD_domain_sf"/>
</dbReference>
<dbReference type="Gene3D" id="3.30.70.330">
    <property type="match status" value="1"/>
</dbReference>
<dbReference type="InterPro" id="IPR000504">
    <property type="entry name" value="RRM_dom"/>
</dbReference>
<evidence type="ECO:0000259" key="3">
    <source>
        <dbReference type="PROSITE" id="PS50102"/>
    </source>
</evidence>
<evidence type="ECO:0000256" key="1">
    <source>
        <dbReference type="PROSITE-ProRule" id="PRU00176"/>
    </source>
</evidence>
<feature type="compositionally biased region" description="Low complexity" evidence="2">
    <location>
        <begin position="25"/>
        <end position="38"/>
    </location>
</feature>
<dbReference type="GO" id="GO:0003723">
    <property type="term" value="F:RNA binding"/>
    <property type="evidence" value="ECO:0007669"/>
    <property type="project" value="UniProtKB-UniRule"/>
</dbReference>
<feature type="compositionally biased region" description="Basic and acidic residues" evidence="2">
    <location>
        <begin position="8"/>
        <end position="22"/>
    </location>
</feature>
<protein>
    <recommendedName>
        <fullName evidence="3">RRM domain-containing protein</fullName>
    </recommendedName>
</protein>
<feature type="compositionally biased region" description="Basic and acidic residues" evidence="2">
    <location>
        <begin position="52"/>
        <end position="81"/>
    </location>
</feature>
<dbReference type="InterPro" id="IPR012677">
    <property type="entry name" value="Nucleotide-bd_a/b_plait_sf"/>
</dbReference>
<evidence type="ECO:0000256" key="2">
    <source>
        <dbReference type="SAM" id="MobiDB-lite"/>
    </source>
</evidence>
<feature type="region of interest" description="Disordered" evidence="2">
    <location>
        <begin position="1"/>
        <end position="225"/>
    </location>
</feature>
<comment type="caution">
    <text evidence="5">The sequence shown here is derived from an EMBL/GenBank/DDBJ whole genome shotgun (WGS) entry which is preliminary data.</text>
</comment>
<dbReference type="PROSITE" id="PS50102">
    <property type="entry name" value="RRM"/>
    <property type="match status" value="1"/>
</dbReference>
<evidence type="ECO:0000313" key="6">
    <source>
        <dbReference type="Proteomes" id="UP000682733"/>
    </source>
</evidence>
<dbReference type="InterPro" id="IPR006509">
    <property type="entry name" value="RBM39_SF"/>
</dbReference>
<feature type="domain" description="RRM" evidence="3">
    <location>
        <begin position="228"/>
        <end position="305"/>
    </location>
</feature>
<evidence type="ECO:0000313" key="5">
    <source>
        <dbReference type="EMBL" id="CAF4285178.1"/>
    </source>
</evidence>
<feature type="compositionally biased region" description="Basic and acidic residues" evidence="2">
    <location>
        <begin position="200"/>
        <end position="225"/>
    </location>
</feature>
<name>A0A8S2TFT2_9BILA</name>
<dbReference type="GO" id="GO:0005634">
    <property type="term" value="C:nucleus"/>
    <property type="evidence" value="ECO:0007669"/>
    <property type="project" value="InterPro"/>
</dbReference>
<reference evidence="5" key="1">
    <citation type="submission" date="2021-02" db="EMBL/GenBank/DDBJ databases">
        <authorList>
            <person name="Nowell W R."/>
        </authorList>
    </citation>
    <scope>NUCLEOTIDE SEQUENCE</scope>
</reference>
<dbReference type="SUPFAM" id="SSF54928">
    <property type="entry name" value="RNA-binding domain, RBD"/>
    <property type="match status" value="1"/>
</dbReference>
<dbReference type="PANTHER" id="PTHR48036">
    <property type="entry name" value="SPLICING FACTOR (PAD-1), PUTATIVE (AFU_ORTHOLOGUE AFUA_1G15810)-RELATED"/>
    <property type="match status" value="1"/>
</dbReference>
<dbReference type="CDD" id="cd12283">
    <property type="entry name" value="RRM1_RBM39_like"/>
    <property type="match status" value="1"/>
</dbReference>
<evidence type="ECO:0000313" key="4">
    <source>
        <dbReference type="EMBL" id="CAF1496182.1"/>
    </source>
</evidence>